<dbReference type="PANTHER" id="PTHR45754:SF3">
    <property type="entry name" value="METHYLENETETRAHYDROFOLATE REDUCTASE (NADPH)"/>
    <property type="match status" value="1"/>
</dbReference>
<dbReference type="EMBL" id="JADKNH010000006">
    <property type="protein sequence ID" value="MBF4693782.1"/>
    <property type="molecule type" value="Genomic_DNA"/>
</dbReference>
<keyword evidence="5 12" id="KW-0285">Flavoprotein</keyword>
<gene>
    <name evidence="13" type="primary">metF</name>
    <name evidence="13" type="ORF">ISU02_11645</name>
</gene>
<evidence type="ECO:0000256" key="11">
    <source>
        <dbReference type="ARBA" id="ARBA00048628"/>
    </source>
</evidence>
<evidence type="ECO:0000256" key="5">
    <source>
        <dbReference type="ARBA" id="ARBA00022630"/>
    </source>
</evidence>
<dbReference type="Gene3D" id="3.20.20.220">
    <property type="match status" value="1"/>
</dbReference>
<keyword evidence="9" id="KW-0486">Methionine biosynthesis</keyword>
<comment type="cofactor">
    <cofactor evidence="1 12">
        <name>FAD</name>
        <dbReference type="ChEBI" id="CHEBI:57692"/>
    </cofactor>
</comment>
<evidence type="ECO:0000256" key="6">
    <source>
        <dbReference type="ARBA" id="ARBA00022827"/>
    </source>
</evidence>
<keyword evidence="7 12" id="KW-0560">Oxidoreductase</keyword>
<dbReference type="InterPro" id="IPR029041">
    <property type="entry name" value="FAD-linked_oxidoreductase-like"/>
</dbReference>
<evidence type="ECO:0000256" key="12">
    <source>
        <dbReference type="RuleBase" id="RU003862"/>
    </source>
</evidence>
<keyword evidence="4" id="KW-0028">Amino-acid biosynthesis</keyword>
<dbReference type="PANTHER" id="PTHR45754">
    <property type="entry name" value="METHYLENETETRAHYDROFOLATE REDUCTASE"/>
    <property type="match status" value="1"/>
</dbReference>
<comment type="pathway">
    <text evidence="10">Amino-acid biosynthesis; L-methionine biosynthesis via de novo pathway.</text>
</comment>
<name>A0ABR9ZTL0_9FIRM</name>
<comment type="similarity">
    <text evidence="3 12">Belongs to the methylenetetrahydrofolate reductase family.</text>
</comment>
<reference evidence="13 14" key="1">
    <citation type="submission" date="2020-11" db="EMBL/GenBank/DDBJ databases">
        <title>Fusibacter basophilias sp. nov.</title>
        <authorList>
            <person name="Qiu D."/>
        </authorList>
    </citation>
    <scope>NUCLEOTIDE SEQUENCE [LARGE SCALE GENOMIC DNA]</scope>
    <source>
        <strain evidence="13 14">Q10-2</strain>
    </source>
</reference>
<keyword evidence="6 12" id="KW-0274">FAD</keyword>
<dbReference type="Pfam" id="PF02219">
    <property type="entry name" value="MTHFR"/>
    <property type="match status" value="1"/>
</dbReference>
<evidence type="ECO:0000256" key="7">
    <source>
        <dbReference type="ARBA" id="ARBA00023002"/>
    </source>
</evidence>
<evidence type="ECO:0000256" key="3">
    <source>
        <dbReference type="ARBA" id="ARBA00006743"/>
    </source>
</evidence>
<comment type="caution">
    <text evidence="13">The sequence shown here is derived from an EMBL/GenBank/DDBJ whole genome shotgun (WGS) entry which is preliminary data.</text>
</comment>
<dbReference type="GO" id="GO:0004489">
    <property type="term" value="F:methylenetetrahydrofolate reductase [NAD(P)H] activity"/>
    <property type="evidence" value="ECO:0007669"/>
    <property type="project" value="UniProtKB-EC"/>
</dbReference>
<comment type="pathway">
    <text evidence="2 12">One-carbon metabolism; tetrahydrofolate interconversion.</text>
</comment>
<dbReference type="CDD" id="cd00537">
    <property type="entry name" value="MTHFR"/>
    <property type="match status" value="1"/>
</dbReference>
<evidence type="ECO:0000256" key="9">
    <source>
        <dbReference type="ARBA" id="ARBA00023167"/>
    </source>
</evidence>
<dbReference type="EC" id="1.5.1.54" evidence="12"/>
<keyword evidence="8" id="KW-0520">NAD</keyword>
<keyword evidence="14" id="KW-1185">Reference proteome</keyword>
<sequence>MKINQIFEQKKPVISFEIFPPKRDGDVNTVYKTIDELAKLNPDYISVTYGAAGTERSDDTLLMASMIKQKYKIESLAHLTCVSSSKKDLDDIFDKYEQHDIENILALRGDLNVSHEANSRAFKYASDLIEYIHDTRPFCIGAACYPEGHVEARSRTVDLINLKHKVSKGADFLVTQLFFDNEKFYDFRNEARSLDIDIPITAGIMPVLNRKQIERMVELSGATLPDKFKKILARYEHNPKALQDAGIAYASEQLIDLLSTGVDGVHLYVMNKPEVAKKLVSNIENIVSVLRSSGQ</sequence>
<dbReference type="Proteomes" id="UP000614200">
    <property type="component" value="Unassembled WGS sequence"/>
</dbReference>
<evidence type="ECO:0000256" key="4">
    <source>
        <dbReference type="ARBA" id="ARBA00022605"/>
    </source>
</evidence>
<evidence type="ECO:0000313" key="13">
    <source>
        <dbReference type="EMBL" id="MBF4693782.1"/>
    </source>
</evidence>
<dbReference type="NCBIfam" id="TIGR00676">
    <property type="entry name" value="fadh2"/>
    <property type="match status" value="1"/>
</dbReference>
<evidence type="ECO:0000313" key="14">
    <source>
        <dbReference type="Proteomes" id="UP000614200"/>
    </source>
</evidence>
<evidence type="ECO:0000256" key="8">
    <source>
        <dbReference type="ARBA" id="ARBA00023027"/>
    </source>
</evidence>
<dbReference type="RefSeq" id="WP_194702016.1">
    <property type="nucleotide sequence ID" value="NZ_JADKNH010000006.1"/>
</dbReference>
<accession>A0ABR9ZTL0</accession>
<evidence type="ECO:0000256" key="2">
    <source>
        <dbReference type="ARBA" id="ARBA00004777"/>
    </source>
</evidence>
<organism evidence="13 14">
    <name type="scientific">Fusibacter ferrireducens</name>
    <dbReference type="NCBI Taxonomy" id="2785058"/>
    <lineage>
        <taxon>Bacteria</taxon>
        <taxon>Bacillati</taxon>
        <taxon>Bacillota</taxon>
        <taxon>Clostridia</taxon>
        <taxon>Eubacteriales</taxon>
        <taxon>Eubacteriales Family XII. Incertae Sedis</taxon>
        <taxon>Fusibacter</taxon>
    </lineage>
</organism>
<dbReference type="InterPro" id="IPR004620">
    <property type="entry name" value="MTHF_reductase_bac"/>
</dbReference>
<protein>
    <recommendedName>
        <fullName evidence="12">Methylenetetrahydrofolate reductase</fullName>
        <ecNumber evidence="12">1.5.1.54</ecNumber>
    </recommendedName>
</protein>
<dbReference type="InterPro" id="IPR003171">
    <property type="entry name" value="Mehydrof_redctse-like"/>
</dbReference>
<proteinExistence type="inferred from homology"/>
<comment type="catalytic activity">
    <reaction evidence="11">
        <text>(6S)-5-methyl-5,6,7,8-tetrahydrofolate + NAD(+) = (6R)-5,10-methylene-5,6,7,8-tetrahydrofolate + NADH + H(+)</text>
        <dbReference type="Rhea" id="RHEA:19821"/>
        <dbReference type="ChEBI" id="CHEBI:15378"/>
        <dbReference type="ChEBI" id="CHEBI:15636"/>
        <dbReference type="ChEBI" id="CHEBI:18608"/>
        <dbReference type="ChEBI" id="CHEBI:57540"/>
        <dbReference type="ChEBI" id="CHEBI:57945"/>
        <dbReference type="EC" id="1.5.1.54"/>
    </reaction>
    <physiologicalReaction direction="right-to-left" evidence="11">
        <dbReference type="Rhea" id="RHEA:19823"/>
    </physiologicalReaction>
</comment>
<dbReference type="SUPFAM" id="SSF51730">
    <property type="entry name" value="FAD-linked oxidoreductase"/>
    <property type="match status" value="1"/>
</dbReference>
<evidence type="ECO:0000256" key="1">
    <source>
        <dbReference type="ARBA" id="ARBA00001974"/>
    </source>
</evidence>
<evidence type="ECO:0000256" key="10">
    <source>
        <dbReference type="ARBA" id="ARBA00034478"/>
    </source>
</evidence>